<dbReference type="GO" id="GO:0043565">
    <property type="term" value="F:sequence-specific DNA binding"/>
    <property type="evidence" value="ECO:0007669"/>
    <property type="project" value="InterPro"/>
</dbReference>
<evidence type="ECO:0000313" key="5">
    <source>
        <dbReference type="EMBL" id="SHG84147.1"/>
    </source>
</evidence>
<dbReference type="InterPro" id="IPR009057">
    <property type="entry name" value="Homeodomain-like_sf"/>
</dbReference>
<dbReference type="InterPro" id="IPR018062">
    <property type="entry name" value="HTH_AraC-typ_CS"/>
</dbReference>
<dbReference type="RefSeq" id="WP_073180375.1">
    <property type="nucleotide sequence ID" value="NZ_FQWL01000004.1"/>
</dbReference>
<dbReference type="PRINTS" id="PR00032">
    <property type="entry name" value="HTHARAC"/>
</dbReference>
<dbReference type="AlphaFoldDB" id="A0A1M5N3W4"/>
<sequence>MPENKSNKTLYHQKLNRVVDYIHNHLDEKIEIRKLAELSHFSPFHFHRITRALLGEPIGAYITRVRLETAAKMIRYSPLSIEEIAYNIGYDAPSSLTKAFKQYFGITPISYRNNNTWNIQNIHIMETTSLNIKKPKIVDLEDKNCIYLTLKGAYQKLDYPAAWTTLWGEVKKQKLFTAGIEHLGLPYDDPKVTKENNIRYDACLIIHKKAQPAGKVGTKILKGGKYAVFHYQGSYGHLSEVYNHIFNTWLLESEFELKDEPVREKYLNNAEKTEEHKLKTEIYIPIK</sequence>
<dbReference type="PROSITE" id="PS01124">
    <property type="entry name" value="HTH_ARAC_FAMILY_2"/>
    <property type="match status" value="1"/>
</dbReference>
<dbReference type="Pfam" id="PF06445">
    <property type="entry name" value="GyrI-like"/>
    <property type="match status" value="1"/>
</dbReference>
<dbReference type="PANTHER" id="PTHR40055">
    <property type="entry name" value="TRANSCRIPTIONAL REGULATOR YGIV-RELATED"/>
    <property type="match status" value="1"/>
</dbReference>
<dbReference type="InterPro" id="IPR011256">
    <property type="entry name" value="Reg_factor_effector_dom_sf"/>
</dbReference>
<dbReference type="InterPro" id="IPR020449">
    <property type="entry name" value="Tscrpt_reg_AraC-type_HTH"/>
</dbReference>
<dbReference type="SMART" id="SM00871">
    <property type="entry name" value="AraC_E_bind"/>
    <property type="match status" value="1"/>
</dbReference>
<evidence type="ECO:0000256" key="1">
    <source>
        <dbReference type="ARBA" id="ARBA00023015"/>
    </source>
</evidence>
<reference evidence="6" key="1">
    <citation type="submission" date="2016-11" db="EMBL/GenBank/DDBJ databases">
        <authorList>
            <person name="Varghese N."/>
            <person name="Submissions S."/>
        </authorList>
    </citation>
    <scope>NUCLEOTIDE SEQUENCE [LARGE SCALE GENOMIC DNA]</scope>
    <source>
        <strain evidence="6">DSM 22638</strain>
    </source>
</reference>
<evidence type="ECO:0000256" key="2">
    <source>
        <dbReference type="ARBA" id="ARBA00023125"/>
    </source>
</evidence>
<gene>
    <name evidence="5" type="ORF">SAMN04488116_2640</name>
</gene>
<dbReference type="InterPro" id="IPR050908">
    <property type="entry name" value="SmbC-like"/>
</dbReference>
<keyword evidence="3" id="KW-0804">Transcription</keyword>
<dbReference type="SUPFAM" id="SSF46689">
    <property type="entry name" value="Homeodomain-like"/>
    <property type="match status" value="2"/>
</dbReference>
<accession>A0A1M5N3W4</accession>
<name>A0A1M5N3W4_9FLAO</name>
<dbReference type="Pfam" id="PF12833">
    <property type="entry name" value="HTH_18"/>
    <property type="match status" value="1"/>
</dbReference>
<dbReference type="GO" id="GO:0003700">
    <property type="term" value="F:DNA-binding transcription factor activity"/>
    <property type="evidence" value="ECO:0007669"/>
    <property type="project" value="InterPro"/>
</dbReference>
<organism evidence="5 6">
    <name type="scientific">Flagellimonas flava</name>
    <dbReference type="NCBI Taxonomy" id="570519"/>
    <lineage>
        <taxon>Bacteria</taxon>
        <taxon>Pseudomonadati</taxon>
        <taxon>Bacteroidota</taxon>
        <taxon>Flavobacteriia</taxon>
        <taxon>Flavobacteriales</taxon>
        <taxon>Flavobacteriaceae</taxon>
        <taxon>Flagellimonas</taxon>
    </lineage>
</organism>
<dbReference type="InterPro" id="IPR010499">
    <property type="entry name" value="AraC_E-bd"/>
</dbReference>
<dbReference type="SUPFAM" id="SSF55136">
    <property type="entry name" value="Probable bacterial effector-binding domain"/>
    <property type="match status" value="1"/>
</dbReference>
<dbReference type="OrthoDB" id="9816011at2"/>
<evidence type="ECO:0000256" key="3">
    <source>
        <dbReference type="ARBA" id="ARBA00023163"/>
    </source>
</evidence>
<dbReference type="Proteomes" id="UP000184532">
    <property type="component" value="Unassembled WGS sequence"/>
</dbReference>
<dbReference type="EMBL" id="FQWL01000004">
    <property type="protein sequence ID" value="SHG84147.1"/>
    <property type="molecule type" value="Genomic_DNA"/>
</dbReference>
<dbReference type="PROSITE" id="PS00041">
    <property type="entry name" value="HTH_ARAC_FAMILY_1"/>
    <property type="match status" value="1"/>
</dbReference>
<proteinExistence type="predicted"/>
<dbReference type="Gene3D" id="1.10.10.60">
    <property type="entry name" value="Homeodomain-like"/>
    <property type="match status" value="2"/>
</dbReference>
<evidence type="ECO:0000259" key="4">
    <source>
        <dbReference type="PROSITE" id="PS01124"/>
    </source>
</evidence>
<dbReference type="InterPro" id="IPR018060">
    <property type="entry name" value="HTH_AraC"/>
</dbReference>
<dbReference type="Gene3D" id="3.20.80.10">
    <property type="entry name" value="Regulatory factor, effector binding domain"/>
    <property type="match status" value="1"/>
</dbReference>
<dbReference type="STRING" id="570519.SAMN04488116_2640"/>
<dbReference type="InterPro" id="IPR029442">
    <property type="entry name" value="GyrI-like"/>
</dbReference>
<protein>
    <submittedName>
        <fullName evidence="5">AraC family transcriptional regulator</fullName>
    </submittedName>
</protein>
<dbReference type="SMART" id="SM00342">
    <property type="entry name" value="HTH_ARAC"/>
    <property type="match status" value="1"/>
</dbReference>
<keyword evidence="6" id="KW-1185">Reference proteome</keyword>
<keyword evidence="1" id="KW-0805">Transcription regulation</keyword>
<keyword evidence="2" id="KW-0238">DNA-binding</keyword>
<evidence type="ECO:0000313" key="6">
    <source>
        <dbReference type="Proteomes" id="UP000184532"/>
    </source>
</evidence>
<feature type="domain" description="HTH araC/xylS-type" evidence="4">
    <location>
        <begin position="16"/>
        <end position="114"/>
    </location>
</feature>
<dbReference type="PANTHER" id="PTHR40055:SF1">
    <property type="entry name" value="TRANSCRIPTIONAL REGULATOR YGIV-RELATED"/>
    <property type="match status" value="1"/>
</dbReference>